<gene>
    <name evidence="2" type="ORF">DEO72_LG8g2336</name>
</gene>
<accession>A0A4D6MS19</accession>
<evidence type="ECO:0000256" key="1">
    <source>
        <dbReference type="SAM" id="MobiDB-lite"/>
    </source>
</evidence>
<organism evidence="2 3">
    <name type="scientific">Vigna unguiculata</name>
    <name type="common">Cowpea</name>
    <dbReference type="NCBI Taxonomy" id="3917"/>
    <lineage>
        <taxon>Eukaryota</taxon>
        <taxon>Viridiplantae</taxon>
        <taxon>Streptophyta</taxon>
        <taxon>Embryophyta</taxon>
        <taxon>Tracheophyta</taxon>
        <taxon>Spermatophyta</taxon>
        <taxon>Magnoliopsida</taxon>
        <taxon>eudicotyledons</taxon>
        <taxon>Gunneridae</taxon>
        <taxon>Pentapetalae</taxon>
        <taxon>rosids</taxon>
        <taxon>fabids</taxon>
        <taxon>Fabales</taxon>
        <taxon>Fabaceae</taxon>
        <taxon>Papilionoideae</taxon>
        <taxon>50 kb inversion clade</taxon>
        <taxon>NPAAA clade</taxon>
        <taxon>indigoferoid/millettioid clade</taxon>
        <taxon>Phaseoleae</taxon>
        <taxon>Vigna</taxon>
    </lineage>
</organism>
<dbReference type="AlphaFoldDB" id="A0A4D6MS19"/>
<feature type="region of interest" description="Disordered" evidence="1">
    <location>
        <begin position="1"/>
        <end position="71"/>
    </location>
</feature>
<name>A0A4D6MS19_VIGUN</name>
<protein>
    <submittedName>
        <fullName evidence="2">Uncharacterized protein</fullName>
    </submittedName>
</protein>
<evidence type="ECO:0000313" key="2">
    <source>
        <dbReference type="EMBL" id="QCE04300.1"/>
    </source>
</evidence>
<feature type="compositionally biased region" description="Basic and acidic residues" evidence="1">
    <location>
        <begin position="51"/>
        <end position="64"/>
    </location>
</feature>
<feature type="compositionally biased region" description="Low complexity" evidence="1">
    <location>
        <begin position="20"/>
        <end position="32"/>
    </location>
</feature>
<evidence type="ECO:0000313" key="3">
    <source>
        <dbReference type="Proteomes" id="UP000501690"/>
    </source>
</evidence>
<dbReference type="Proteomes" id="UP000501690">
    <property type="component" value="Linkage Group LG8"/>
</dbReference>
<reference evidence="2 3" key="1">
    <citation type="submission" date="2019-04" db="EMBL/GenBank/DDBJ databases">
        <title>An improved genome assembly and genetic linkage map for asparagus bean, Vigna unguiculata ssp. sesquipedialis.</title>
        <authorList>
            <person name="Xia Q."/>
            <person name="Zhang R."/>
            <person name="Dong Y."/>
        </authorList>
    </citation>
    <scope>NUCLEOTIDE SEQUENCE [LARGE SCALE GENOMIC DNA]</scope>
    <source>
        <tissue evidence="2">Leaf</tissue>
    </source>
</reference>
<keyword evidence="3" id="KW-1185">Reference proteome</keyword>
<sequence length="71" mass="7413">MAAAIHPPSFSPAAMEPALATATPPSPSHTASQLQPPAHHLHAALSPESAPQHRAEVPHHREVESTINVPP</sequence>
<proteinExistence type="predicted"/>
<dbReference type="EMBL" id="CP039352">
    <property type="protein sequence ID" value="QCE04300.1"/>
    <property type="molecule type" value="Genomic_DNA"/>
</dbReference>